<evidence type="ECO:0000313" key="2">
    <source>
        <dbReference type="Proteomes" id="UP000501812"/>
    </source>
</evidence>
<evidence type="ECO:0008006" key="3">
    <source>
        <dbReference type="Google" id="ProtNLM"/>
    </source>
</evidence>
<evidence type="ECO:0000313" key="1">
    <source>
        <dbReference type="EMBL" id="QJE97989.1"/>
    </source>
</evidence>
<dbReference type="EMBL" id="CP051774">
    <property type="protein sequence ID" value="QJE97989.1"/>
    <property type="molecule type" value="Genomic_DNA"/>
</dbReference>
<dbReference type="KEGG" id="luo:HHL09_20085"/>
<dbReference type="RefSeq" id="WP_169456415.1">
    <property type="nucleotide sequence ID" value="NZ_CP051774.1"/>
</dbReference>
<gene>
    <name evidence="1" type="ORF">HHL09_20085</name>
</gene>
<reference evidence="1 2" key="1">
    <citation type="submission" date="2020-04" db="EMBL/GenBank/DDBJ databases">
        <title>Luteolibacter sp. G-1-1-1 isolated from soil.</title>
        <authorList>
            <person name="Dahal R.H."/>
        </authorList>
    </citation>
    <scope>NUCLEOTIDE SEQUENCE [LARGE SCALE GENOMIC DNA]</scope>
    <source>
        <strain evidence="1 2">G-1-1-1</strain>
    </source>
</reference>
<sequence length="179" mass="19389">MTRDPAGDVGPRLLSAAVPVLLSGTQLGNGIKLLLWQYREATRESSVTLGALLQLCALLEGAIGLVLRHKLGLSKSAIDKLPLPSGQVGRPGVAEARFYEASTRLGFSWATEFGPVFQKWKDVRNSLAHGELMKIDRSSGRETLAKYHAVLQAFNAIILRAIDYKGSVSVDGNWYAVKA</sequence>
<name>A0A858RNT4_9BACT</name>
<proteinExistence type="predicted"/>
<protein>
    <recommendedName>
        <fullName evidence="3">Apea-like HEPN domain-containing protein</fullName>
    </recommendedName>
</protein>
<organism evidence="1 2">
    <name type="scientific">Luteolibacter luteus</name>
    <dbReference type="NCBI Taxonomy" id="2728835"/>
    <lineage>
        <taxon>Bacteria</taxon>
        <taxon>Pseudomonadati</taxon>
        <taxon>Verrucomicrobiota</taxon>
        <taxon>Verrucomicrobiia</taxon>
        <taxon>Verrucomicrobiales</taxon>
        <taxon>Verrucomicrobiaceae</taxon>
        <taxon>Luteolibacter</taxon>
    </lineage>
</organism>
<dbReference type="Proteomes" id="UP000501812">
    <property type="component" value="Chromosome"/>
</dbReference>
<dbReference type="AlphaFoldDB" id="A0A858RNT4"/>
<keyword evidence="2" id="KW-1185">Reference proteome</keyword>
<accession>A0A858RNT4</accession>